<evidence type="ECO:0000313" key="3">
    <source>
        <dbReference type="Proteomes" id="UP001162741"/>
    </source>
</evidence>
<sequence>MRALKMLALSLVTLTTVIGAKAQTADEVIAKNLQAMGGVEKLKALNSVYFEGNMEVPGAELPLKLRQINNKAMRIDFEFNGTENIQVVTADGGWMLLPVQNMTSPMDMPADQHKIAKRGLSLGGELLDYKEKNKKVELLGKETTNGQEAFKLKVTDADGTVTTFFIDASTYYVVRSETNISAGGQSITLKVTSSDYRKTPEGYVFPYVTTQESVGPAVNFNISKVEINKPIDEAIFKKPA</sequence>
<evidence type="ECO:0000313" key="2">
    <source>
        <dbReference type="EMBL" id="UYQ92273.1"/>
    </source>
</evidence>
<accession>A0ABY6IY32</accession>
<evidence type="ECO:0000256" key="1">
    <source>
        <dbReference type="SAM" id="SignalP"/>
    </source>
</evidence>
<keyword evidence="1" id="KW-0732">Signal</keyword>
<dbReference type="RefSeq" id="WP_244842454.1">
    <property type="nucleotide sequence ID" value="NZ_CP107006.1"/>
</dbReference>
<proteinExistence type="predicted"/>
<feature type="signal peptide" evidence="1">
    <location>
        <begin position="1"/>
        <end position="22"/>
    </location>
</feature>
<organism evidence="2 3">
    <name type="scientific">Chitinophaga horti</name>
    <dbReference type="NCBI Taxonomy" id="2920382"/>
    <lineage>
        <taxon>Bacteria</taxon>
        <taxon>Pseudomonadati</taxon>
        <taxon>Bacteroidota</taxon>
        <taxon>Chitinophagia</taxon>
        <taxon>Chitinophagales</taxon>
        <taxon>Chitinophagaceae</taxon>
        <taxon>Chitinophaga</taxon>
    </lineage>
</organism>
<dbReference type="Gene3D" id="2.50.20.10">
    <property type="entry name" value="Lipoprotein localisation LolA/LolB/LppX"/>
    <property type="match status" value="1"/>
</dbReference>
<keyword evidence="3" id="KW-1185">Reference proteome</keyword>
<protein>
    <recommendedName>
        <fullName evidence="4">Outer membrane lipoprotein-sorting protein</fullName>
    </recommendedName>
</protein>
<name>A0ABY6IY32_9BACT</name>
<gene>
    <name evidence="2" type="ORF">MKQ68_19490</name>
</gene>
<feature type="chain" id="PRO_5045661721" description="Outer membrane lipoprotein-sorting protein" evidence="1">
    <location>
        <begin position="23"/>
        <end position="240"/>
    </location>
</feature>
<dbReference type="Proteomes" id="UP001162741">
    <property type="component" value="Chromosome"/>
</dbReference>
<evidence type="ECO:0008006" key="4">
    <source>
        <dbReference type="Google" id="ProtNLM"/>
    </source>
</evidence>
<dbReference type="EMBL" id="CP107006">
    <property type="protein sequence ID" value="UYQ92273.1"/>
    <property type="molecule type" value="Genomic_DNA"/>
</dbReference>
<reference evidence="2" key="1">
    <citation type="submission" date="2022-10" db="EMBL/GenBank/DDBJ databases">
        <title>Chitinophaga sp. nov., isolated from soil.</title>
        <authorList>
            <person name="Jeon C.O."/>
        </authorList>
    </citation>
    <scope>NUCLEOTIDE SEQUENCE</scope>
    <source>
        <strain evidence="2">R8</strain>
    </source>
</reference>